<evidence type="ECO:0000259" key="16">
    <source>
        <dbReference type="PROSITE" id="PS50979"/>
    </source>
</evidence>
<reference evidence="19 20" key="1">
    <citation type="submission" date="2015-04" db="EMBL/GenBank/DDBJ databases">
        <authorList>
            <person name="Syromyatnikov M.Y."/>
            <person name="Popov V.N."/>
        </authorList>
    </citation>
    <scope>NUCLEOTIDE SEQUENCE [LARGE SCALE GENOMIC DNA]</scope>
</reference>
<evidence type="ECO:0000256" key="10">
    <source>
        <dbReference type="ARBA" id="ARBA00023267"/>
    </source>
</evidence>
<feature type="domain" description="Lipoyl-binding" evidence="15">
    <location>
        <begin position="702"/>
        <end position="776"/>
    </location>
</feature>
<dbReference type="InterPro" id="IPR011054">
    <property type="entry name" value="Rudment_hybrid_motif"/>
</dbReference>
<evidence type="ECO:0000256" key="14">
    <source>
        <dbReference type="SAM" id="MobiDB-lite"/>
    </source>
</evidence>
<dbReference type="GO" id="GO:2001295">
    <property type="term" value="P:malonyl-CoA biosynthetic process"/>
    <property type="evidence" value="ECO:0007669"/>
    <property type="project" value="UniProtKB-UniPathway"/>
</dbReference>
<evidence type="ECO:0000256" key="13">
    <source>
        <dbReference type="ARBA" id="ARBA00048600"/>
    </source>
</evidence>
<proteinExistence type="predicted"/>
<dbReference type="Pfam" id="PF08326">
    <property type="entry name" value="ACC_central"/>
    <property type="match status" value="1"/>
</dbReference>
<dbReference type="PROSITE" id="PS50979">
    <property type="entry name" value="BC"/>
    <property type="match status" value="1"/>
</dbReference>
<dbReference type="GO" id="GO:0005739">
    <property type="term" value="C:mitochondrion"/>
    <property type="evidence" value="ECO:0007669"/>
    <property type="project" value="TreeGrafter"/>
</dbReference>
<evidence type="ECO:0000259" key="15">
    <source>
        <dbReference type="PROSITE" id="PS50968"/>
    </source>
</evidence>
<comment type="pathway">
    <text evidence="2">Lipid metabolism; malonyl-CoA biosynthesis; malonyl-CoA from acetyl-CoA: step 1/1.</text>
</comment>
<evidence type="ECO:0000259" key="18">
    <source>
        <dbReference type="PROSITE" id="PS50989"/>
    </source>
</evidence>
<keyword evidence="20" id="KW-1185">Reference proteome</keyword>
<dbReference type="InterPro" id="IPR029045">
    <property type="entry name" value="ClpP/crotonase-like_dom_sf"/>
</dbReference>
<dbReference type="PROSITE" id="PS50968">
    <property type="entry name" value="BIOTINYL_LIPOYL"/>
    <property type="match status" value="1"/>
</dbReference>
<dbReference type="Pfam" id="PF00289">
    <property type="entry name" value="Biotin_carb_N"/>
    <property type="match status" value="1"/>
</dbReference>
<dbReference type="GO" id="GO:0005524">
    <property type="term" value="F:ATP binding"/>
    <property type="evidence" value="ECO:0007669"/>
    <property type="project" value="UniProtKB-KW"/>
</dbReference>
<feature type="compositionally biased region" description="Basic and acidic residues" evidence="14">
    <location>
        <begin position="1"/>
        <end position="10"/>
    </location>
</feature>
<evidence type="ECO:0000256" key="9">
    <source>
        <dbReference type="ARBA" id="ARBA00023160"/>
    </source>
</evidence>
<sequence>MMEPTKDEVKPNFLMGGEDPYDDVEEKDLFPSGINSNGGLTKQLSDAALLEKRRRLSMLKRRPSKRFVLAETGEESAWNTTTDNDPSLPPQPPPPQIEIGLATSNNSQLEEVKEASSPISPNEQLLSVPTPIKSGMKPSMSHGTGLGLERNLDRDFLLATTEEFVKRFGGNRAINRVLIANNGIAAVKCMRSVRRWSYEMFKNERAVRFVVMVTPEDLKANAEYIKMADHYVPVPGGSNNNNYANVELIVEIALRTQVQAVWAGWGHASENPKLPELLHKKGLVFLGPPEKAMWALGDKVASSIVAQTADIPTLPWSGSDLKAQYSGKKIKISTELFNRGCVTSAEQGLIASSKIGFPVMIKASEGGGGKGIRRVDTPEEFPALFRQVQAEVPGSPIFVMKLARGAQMVADVNLPACQLQIGMGIPLFRIKDIRLMYGESPWESSIIDFDNPPNKPRPWGHVIAARITSENPDEGFKPSSGTVQELNFRSSKNVWGYFSVAASGGLHEFADSQFGHCFSWGENRNQARENLVIALKELSIRGDFRTTVEYLITLLEANRFLDNTIDTAWLDALIAERVKSEKPDVLLGVICGALHIACRQITEAFTNFQTSLEKGQIQAANTLTNVVDVELISEAVKYRVQAVKSGENSYFLVMNGSFKEVDVHRLTDGGMLLSLEGASYTTYMKEEVDRYRIVIGNQTCIFDKENDPSLLRSPSAGKLINLLIEDGGHVVKGQTYAEIEVMKMVMTLTSQENGTITFLKRPGSVLDAGSLIGTLELDDPSLVTKAQLYRNTWPINDNVNIPEKLNRVHNNYKSILENTLAGYCLPDPYNAPRLREIIEKFMQSLRNPSLPLLELQEVIASISNRIPVSVEKKIRKLMTLYERNITSVLAQFPSQQIASVIDSHAATLQKRSDRDVFFLTTQGIVQLVQRYRNGIRGRMKAAVHELLRQYFAVESQFQHGHYDKCVAQIRENNKDDMLTVVNTIFSHSQVAKKNLLVTLLIDHLWSNEPGLTDELAATLSELTSLNRTEHSRVALRARQVLIAAHQPAYELRHNQMESIFLSAVDMYGHDFHPENLQRLILSETSIFDILHDFFYHSNRAVCNAALEVYVRRAYTSYDLTCLQHLELSGEVPLVHFQFLLPTAHPNRIPFDGNGECLNAIFNRTGCMAAFDSFEHFKQYSDEILDLLQEDHEATYGNSKVAEAVDAVESASEDRRLSTSINVSLSGDGMLPRPVENGELNSSLEPIHIASVAVRDLGDMDDIQMANLFGAYCALHRDELFARRIRRITFAALKKRQFPKFFTYRARDMFEEDRIYRHLEPACAFQLELNRMRTYDLEALPTANQKMHLYLGRAKTSNDQKVSDYRFFIRSIIRHSDLITKEASFEYLQNEGERVLLEAMDELEVAFSHRYAKYTDCNHIFLNFVPCVIMDPTKIEESVTKMIMRYGPRLWKLRVLQAELKLVIRPTPQSDTTAIRLCIANDSGYFLDISMYQEVKENGVIKFHAYGKRQGPLHHLPISTPYMTKDYLQQKRFQAQSSGTTYCFDLPDMFRQMTEKLWKQFSKDRPAEDIRIPEKVLIECNELVLNGDSMEEVQRLPGENDIGMVAWRIRLATPEFPDGRDIVVIANDLTCFIGSFGPKEDMVFQKASEIARERKIPRIYISCNSGARIGLAEEVKSLFRVAWEDPDEPEKGFKYLYLTTEDYSKLASKNSVRAILIEDEGEPRYKITDIIGQKDGLGVENLRYAGMIASETSKAYEDIVTISMVTCRTIGIGSYLVRLGQRVIQIENSHIILTGYAALNKLLGRKVYASNNQLGGIQIMYNNGVSHKTETCDLDGIYTILHWLSYIPDSRGGNLPMVISNDPITRNIGYIPTKAPYDPRWMLAGRVNPVNHNEWETGFFDRNSWSEIMAPWAQTVVTGRARLGGIPIGVIAVETRTVEVTVPADPANLDSESKTCQQAGQVWYPDSSYKTAQTIKDFSREELPLMIFANWRGFSGGQKDMYEQIVKFGAYIVDGLREYKQPVFVYLPPNAELRGGAWAVLDSLINPRYLETYADPESRAGVLEPEGIVEVKYKEKDLLKTIQRVDPTTLSLQKQILEANGNKDAISALKVKMKERIAALIHVYHTVAVHFADLHDTPERMLEKGCISEIVPWRTSRGFFYWRLRRCLLEDFVVRKILNAQKSLSVGAAKSMLRRWFVEDKGETNAYQWEDNEAVVEWMEAQKKNDESTVNRNINAVKKDAIVSQIKQSLEECPEVALDAVIGLCQALLPAQRGEVVRTLAQLEFENTEASLSIPGDETDEDNAMLIGTIDDYHFVGDLEEDFVDSAIAITDKELLTTAAPFDKYKL</sequence>
<dbReference type="Gene3D" id="2.40.460.10">
    <property type="entry name" value="Biotin dependent carboxylase carboxyltransferase"/>
    <property type="match status" value="1"/>
</dbReference>
<dbReference type="FunFam" id="2.40.50.100:FF:000005">
    <property type="entry name" value="Acetyl-CoA carboxylase 1"/>
    <property type="match status" value="1"/>
</dbReference>
<dbReference type="PROSITE" id="PS50980">
    <property type="entry name" value="COA_CT_NTER"/>
    <property type="match status" value="1"/>
</dbReference>
<dbReference type="SUPFAM" id="SSF52096">
    <property type="entry name" value="ClpP/crotonase"/>
    <property type="match status" value="2"/>
</dbReference>
<evidence type="ECO:0000256" key="3">
    <source>
        <dbReference type="ARBA" id="ARBA00022516"/>
    </source>
</evidence>
<dbReference type="InterPro" id="IPR005482">
    <property type="entry name" value="Biotin_COase_C"/>
</dbReference>
<dbReference type="InterPro" id="IPR034733">
    <property type="entry name" value="AcCoA_carboxyl_beta"/>
</dbReference>
<evidence type="ECO:0000256" key="2">
    <source>
        <dbReference type="ARBA" id="ARBA00004956"/>
    </source>
</evidence>
<dbReference type="PANTHER" id="PTHR45728">
    <property type="entry name" value="ACETYL-COA CARBOXYLASE, ISOFORM A"/>
    <property type="match status" value="1"/>
</dbReference>
<dbReference type="OrthoDB" id="14612at2759"/>
<feature type="region of interest" description="Disordered" evidence="14">
    <location>
        <begin position="71"/>
        <end position="96"/>
    </location>
</feature>
<keyword evidence="4" id="KW-0436">Ligase</keyword>
<dbReference type="EMBL" id="CVRI01000059">
    <property type="protein sequence ID" value="CRL03345.1"/>
    <property type="molecule type" value="Genomic_DNA"/>
</dbReference>
<feature type="domain" description="CoA carboxyltransferase C-terminal" evidence="18">
    <location>
        <begin position="1862"/>
        <end position="2178"/>
    </location>
</feature>
<accession>A0A1J1IXQ9</accession>
<evidence type="ECO:0000256" key="7">
    <source>
        <dbReference type="ARBA" id="ARBA00022840"/>
    </source>
</evidence>
<feature type="region of interest" description="Disordered" evidence="14">
    <location>
        <begin position="1"/>
        <end position="26"/>
    </location>
</feature>
<dbReference type="InterPro" id="IPR011762">
    <property type="entry name" value="COA_CT_N"/>
</dbReference>
<dbReference type="InterPro" id="IPR011053">
    <property type="entry name" value="Single_hybrid_motif"/>
</dbReference>
<feature type="compositionally biased region" description="Pro residues" evidence="14">
    <location>
        <begin position="87"/>
        <end position="96"/>
    </location>
</feature>
<name>A0A1J1IXQ9_9DIPT</name>
<evidence type="ECO:0000256" key="1">
    <source>
        <dbReference type="ARBA" id="ARBA00001953"/>
    </source>
</evidence>
<dbReference type="Gene3D" id="3.90.226.10">
    <property type="entry name" value="2-enoyl-CoA Hydratase, Chain A, domain 1"/>
    <property type="match status" value="2"/>
</dbReference>
<dbReference type="UniPathway" id="UPA00655">
    <property type="reaction ID" value="UER00711"/>
</dbReference>
<evidence type="ECO:0000256" key="6">
    <source>
        <dbReference type="ARBA" id="ARBA00022832"/>
    </source>
</evidence>
<comment type="catalytic activity">
    <reaction evidence="13">
        <text>N(6)-biotinyl-L-lysyl-[protein] + hydrogencarbonate + ATP = N(6)-carboxybiotinyl-L-lysyl-[protein] + ADP + phosphate + H(+)</text>
        <dbReference type="Rhea" id="RHEA:13501"/>
        <dbReference type="Rhea" id="RHEA-COMP:10505"/>
        <dbReference type="Rhea" id="RHEA-COMP:10506"/>
        <dbReference type="ChEBI" id="CHEBI:15378"/>
        <dbReference type="ChEBI" id="CHEBI:17544"/>
        <dbReference type="ChEBI" id="CHEBI:30616"/>
        <dbReference type="ChEBI" id="CHEBI:43474"/>
        <dbReference type="ChEBI" id="CHEBI:83144"/>
        <dbReference type="ChEBI" id="CHEBI:83145"/>
        <dbReference type="ChEBI" id="CHEBI:456216"/>
        <dbReference type="EC" id="6.3.4.14"/>
    </reaction>
</comment>
<keyword evidence="9" id="KW-0275">Fatty acid biosynthesis</keyword>
<dbReference type="Pfam" id="PF00364">
    <property type="entry name" value="Biotin_lipoyl"/>
    <property type="match status" value="1"/>
</dbReference>
<dbReference type="Pfam" id="PF02785">
    <property type="entry name" value="Biotin_carb_C"/>
    <property type="match status" value="1"/>
</dbReference>
<dbReference type="InterPro" id="IPR005479">
    <property type="entry name" value="CPAse_ATP-bd"/>
</dbReference>
<dbReference type="InterPro" id="IPR011763">
    <property type="entry name" value="COA_CT_C"/>
</dbReference>
<keyword evidence="5" id="KW-0547">Nucleotide-binding</keyword>
<keyword evidence="11" id="KW-0511">Multifunctional enzyme</keyword>
<dbReference type="FunFam" id="3.30.1490.20:FF:000003">
    <property type="entry name" value="acetyl-CoA carboxylase isoform X1"/>
    <property type="match status" value="1"/>
</dbReference>
<keyword evidence="6" id="KW-0276">Fatty acid metabolism</keyword>
<dbReference type="Gene3D" id="3.90.1770.10">
    <property type="entry name" value="PreATP-grasp domain"/>
    <property type="match status" value="1"/>
</dbReference>
<organism evidence="19 20">
    <name type="scientific">Clunio marinus</name>
    <dbReference type="NCBI Taxonomy" id="568069"/>
    <lineage>
        <taxon>Eukaryota</taxon>
        <taxon>Metazoa</taxon>
        <taxon>Ecdysozoa</taxon>
        <taxon>Arthropoda</taxon>
        <taxon>Hexapoda</taxon>
        <taxon>Insecta</taxon>
        <taxon>Pterygota</taxon>
        <taxon>Neoptera</taxon>
        <taxon>Endopterygota</taxon>
        <taxon>Diptera</taxon>
        <taxon>Nematocera</taxon>
        <taxon>Chironomoidea</taxon>
        <taxon>Chironomidae</taxon>
        <taxon>Clunio</taxon>
    </lineage>
</organism>
<dbReference type="InterPro" id="IPR049074">
    <property type="entry name" value="ACCA_BT"/>
</dbReference>
<dbReference type="PANTHER" id="PTHR45728:SF3">
    <property type="entry name" value="ACETYL-COA CARBOXYLASE"/>
    <property type="match status" value="1"/>
</dbReference>
<dbReference type="InterPro" id="IPR049076">
    <property type="entry name" value="ACCA"/>
</dbReference>
<feature type="domain" description="CoA carboxyltransferase N-terminal" evidence="17">
    <location>
        <begin position="1520"/>
        <end position="1858"/>
    </location>
</feature>
<dbReference type="PROSITE" id="PS00866">
    <property type="entry name" value="CPSASE_1"/>
    <property type="match status" value="1"/>
</dbReference>
<dbReference type="GO" id="GO:0006633">
    <property type="term" value="P:fatty acid biosynthetic process"/>
    <property type="evidence" value="ECO:0007669"/>
    <property type="project" value="UniProtKB-KW"/>
</dbReference>
<dbReference type="Gene3D" id="2.40.50.100">
    <property type="match status" value="1"/>
</dbReference>
<gene>
    <name evidence="19" type="ORF">CLUMA_CG016251</name>
</gene>
<keyword evidence="3" id="KW-0444">Lipid biosynthesis</keyword>
<dbReference type="Gene3D" id="3.40.50.20">
    <property type="match status" value="1"/>
</dbReference>
<dbReference type="PROSITE" id="PS00188">
    <property type="entry name" value="BIOTIN"/>
    <property type="match status" value="1"/>
</dbReference>
<dbReference type="FunFam" id="3.90.226.10:FF:000010">
    <property type="entry name" value="acetyl-CoA carboxylase isoform X2"/>
    <property type="match status" value="1"/>
</dbReference>
<keyword evidence="10" id="KW-0092">Biotin</keyword>
<dbReference type="SUPFAM" id="SSF52440">
    <property type="entry name" value="PreATP-grasp domain"/>
    <property type="match status" value="1"/>
</dbReference>
<dbReference type="Proteomes" id="UP000183832">
    <property type="component" value="Unassembled WGS sequence"/>
</dbReference>
<evidence type="ECO:0000256" key="4">
    <source>
        <dbReference type="ARBA" id="ARBA00022598"/>
    </source>
</evidence>
<dbReference type="STRING" id="568069.A0A1J1IXQ9"/>
<keyword evidence="8" id="KW-0443">Lipid metabolism</keyword>
<comment type="catalytic activity">
    <reaction evidence="12">
        <text>hydrogencarbonate + acetyl-CoA + ATP = malonyl-CoA + ADP + phosphate + H(+)</text>
        <dbReference type="Rhea" id="RHEA:11308"/>
        <dbReference type="ChEBI" id="CHEBI:15378"/>
        <dbReference type="ChEBI" id="CHEBI:17544"/>
        <dbReference type="ChEBI" id="CHEBI:30616"/>
        <dbReference type="ChEBI" id="CHEBI:43474"/>
        <dbReference type="ChEBI" id="CHEBI:57288"/>
        <dbReference type="ChEBI" id="CHEBI:57384"/>
        <dbReference type="ChEBI" id="CHEBI:456216"/>
        <dbReference type="EC" id="6.4.1.2"/>
    </reaction>
</comment>
<dbReference type="PROSITE" id="PS50989">
    <property type="entry name" value="COA_CT_CTER"/>
    <property type="match status" value="1"/>
</dbReference>
<dbReference type="CDD" id="cd06850">
    <property type="entry name" value="biotinyl_domain"/>
    <property type="match status" value="1"/>
</dbReference>
<dbReference type="InterPro" id="IPR001882">
    <property type="entry name" value="Biotin_BS"/>
</dbReference>
<dbReference type="FunFam" id="2.40.460.10:FF:000001">
    <property type="entry name" value="Acetyl-CoA carboxylase 1"/>
    <property type="match status" value="1"/>
</dbReference>
<dbReference type="SUPFAM" id="SSF51230">
    <property type="entry name" value="Single hybrid motif"/>
    <property type="match status" value="1"/>
</dbReference>
<evidence type="ECO:0000256" key="11">
    <source>
        <dbReference type="ARBA" id="ARBA00023268"/>
    </source>
</evidence>
<keyword evidence="7" id="KW-0067">ATP-binding</keyword>
<dbReference type="Gene3D" id="3.30.1490.20">
    <property type="entry name" value="ATP-grasp fold, A domain"/>
    <property type="match status" value="1"/>
</dbReference>
<dbReference type="InterPro" id="IPR016185">
    <property type="entry name" value="PreATP-grasp_dom_sf"/>
</dbReference>
<dbReference type="GO" id="GO:0004075">
    <property type="term" value="F:biotin carboxylase activity"/>
    <property type="evidence" value="ECO:0007669"/>
    <property type="project" value="UniProtKB-EC"/>
</dbReference>
<dbReference type="InterPro" id="IPR013537">
    <property type="entry name" value="AcCoA_COase_cen"/>
</dbReference>
<evidence type="ECO:0000256" key="12">
    <source>
        <dbReference type="ARBA" id="ARBA00048065"/>
    </source>
</evidence>
<dbReference type="SMART" id="SM00878">
    <property type="entry name" value="Biotin_carb_C"/>
    <property type="match status" value="1"/>
</dbReference>
<evidence type="ECO:0000259" key="17">
    <source>
        <dbReference type="PROSITE" id="PS50980"/>
    </source>
</evidence>
<dbReference type="Pfam" id="PF02786">
    <property type="entry name" value="CPSase_L_D2"/>
    <property type="match status" value="1"/>
</dbReference>
<dbReference type="FunFam" id="3.40.50.20:FF:000005">
    <property type="entry name" value="acetyl-CoA carboxylase isoform X2"/>
    <property type="match status" value="1"/>
</dbReference>
<evidence type="ECO:0000256" key="5">
    <source>
        <dbReference type="ARBA" id="ARBA00022741"/>
    </source>
</evidence>
<dbReference type="SUPFAM" id="SSF51246">
    <property type="entry name" value="Rudiment single hybrid motif"/>
    <property type="match status" value="1"/>
</dbReference>
<evidence type="ECO:0000313" key="19">
    <source>
        <dbReference type="EMBL" id="CRL03345.1"/>
    </source>
</evidence>
<dbReference type="SUPFAM" id="SSF56059">
    <property type="entry name" value="Glutathione synthetase ATP-binding domain-like"/>
    <property type="match status" value="1"/>
</dbReference>
<dbReference type="GO" id="GO:0003989">
    <property type="term" value="F:acetyl-CoA carboxylase activity"/>
    <property type="evidence" value="ECO:0007669"/>
    <property type="project" value="UniProtKB-EC"/>
</dbReference>
<evidence type="ECO:0000313" key="20">
    <source>
        <dbReference type="Proteomes" id="UP000183832"/>
    </source>
</evidence>
<protein>
    <submittedName>
        <fullName evidence="19">CLUMA_CG016251, isoform A</fullName>
    </submittedName>
</protein>
<dbReference type="InterPro" id="IPR013815">
    <property type="entry name" value="ATP_grasp_subdomain_1"/>
</dbReference>
<dbReference type="InterPro" id="IPR011764">
    <property type="entry name" value="Biotin_carboxylation_dom"/>
</dbReference>
<dbReference type="InterPro" id="IPR005481">
    <property type="entry name" value="BC-like_N"/>
</dbReference>
<dbReference type="InterPro" id="IPR000089">
    <property type="entry name" value="Biotin_lipoyl"/>
</dbReference>
<comment type="cofactor">
    <cofactor evidence="1">
        <name>biotin</name>
        <dbReference type="ChEBI" id="CHEBI:57586"/>
    </cofactor>
</comment>
<dbReference type="Pfam" id="PF01039">
    <property type="entry name" value="Carboxyl_trans"/>
    <property type="match status" value="1"/>
</dbReference>
<dbReference type="Pfam" id="PF21385">
    <property type="entry name" value="ACCA_BT"/>
    <property type="match status" value="1"/>
</dbReference>
<evidence type="ECO:0000256" key="8">
    <source>
        <dbReference type="ARBA" id="ARBA00023098"/>
    </source>
</evidence>
<dbReference type="Gene3D" id="3.30.470.20">
    <property type="entry name" value="ATP-grasp fold, B domain"/>
    <property type="match status" value="1"/>
</dbReference>
<feature type="domain" description="Biotin carboxylation" evidence="16">
    <location>
        <begin position="173"/>
        <end position="575"/>
    </location>
</feature>